<reference evidence="1 2" key="1">
    <citation type="submission" date="2017-06" db="EMBL/GenBank/DDBJ databases">
        <title>Draft genome of Bartonella tribocorum C635.</title>
        <authorList>
            <person name="Hadjadj L."/>
            <person name="Jiyipong T."/>
            <person name="Diene S.M."/>
            <person name="Morand S."/>
            <person name="Rolain J.-M."/>
        </authorList>
    </citation>
    <scope>NUCLEOTIDE SEQUENCE [LARGE SCALE GENOMIC DNA]</scope>
    <source>
        <strain evidence="1 2">C635</strain>
    </source>
</reference>
<name>A0A2M6UYC5_9HYPH</name>
<proteinExistence type="predicted"/>
<evidence type="ECO:0000313" key="2">
    <source>
        <dbReference type="Proteomes" id="UP000230791"/>
    </source>
</evidence>
<accession>A0A2M6UYC5</accession>
<dbReference type="AlphaFoldDB" id="A0A2M6UYC5"/>
<protein>
    <submittedName>
        <fullName evidence="1">Uncharacterized protein</fullName>
    </submittedName>
</protein>
<sequence>MGEILGYHGSHALDYACFTLKDDKATIGGCYFMGSDEKFKFPLEEGESMIHFWKITVSLRIIKLSIFLALEATEVGFLQHFFRKSKKEIGRRKSV</sequence>
<dbReference type="Proteomes" id="UP000230791">
    <property type="component" value="Unassembled WGS sequence"/>
</dbReference>
<gene>
    <name evidence="1" type="ORF">CEV08_00950</name>
</gene>
<dbReference type="EMBL" id="NJPP01000001">
    <property type="protein sequence ID" value="PIT71166.1"/>
    <property type="molecule type" value="Genomic_DNA"/>
</dbReference>
<organism evidence="1 2">
    <name type="scientific">Bartonella tribocorum</name>
    <dbReference type="NCBI Taxonomy" id="85701"/>
    <lineage>
        <taxon>Bacteria</taxon>
        <taxon>Pseudomonadati</taxon>
        <taxon>Pseudomonadota</taxon>
        <taxon>Alphaproteobacteria</taxon>
        <taxon>Hyphomicrobiales</taxon>
        <taxon>Bartonellaceae</taxon>
        <taxon>Bartonella</taxon>
    </lineage>
</organism>
<evidence type="ECO:0000313" key="1">
    <source>
        <dbReference type="EMBL" id="PIT71166.1"/>
    </source>
</evidence>
<comment type="caution">
    <text evidence="1">The sequence shown here is derived from an EMBL/GenBank/DDBJ whole genome shotgun (WGS) entry which is preliminary data.</text>
</comment>